<name>A0A2J7R3D4_9NEOP</name>
<dbReference type="Proteomes" id="UP000235965">
    <property type="component" value="Unassembled WGS sequence"/>
</dbReference>
<evidence type="ECO:0000256" key="6">
    <source>
        <dbReference type="ARBA" id="ARBA00060234"/>
    </source>
</evidence>
<dbReference type="SUPFAM" id="SSF46785">
    <property type="entry name" value="Winged helix' DNA-binding domain"/>
    <property type="match status" value="1"/>
</dbReference>
<dbReference type="InterPro" id="IPR036390">
    <property type="entry name" value="WH_DNA-bd_sf"/>
</dbReference>
<dbReference type="InterPro" id="IPR001766">
    <property type="entry name" value="Fork_head_dom"/>
</dbReference>
<keyword evidence="5 7" id="KW-0539">Nucleus</keyword>
<dbReference type="GO" id="GO:0000978">
    <property type="term" value="F:RNA polymerase II cis-regulatory region sequence-specific DNA binding"/>
    <property type="evidence" value="ECO:0007669"/>
    <property type="project" value="TreeGrafter"/>
</dbReference>
<dbReference type="PROSITE" id="PS50039">
    <property type="entry name" value="FORK_HEAD_3"/>
    <property type="match status" value="1"/>
</dbReference>
<keyword evidence="3 7" id="KW-0238">DNA-binding</keyword>
<dbReference type="FunFam" id="1.10.10.10:FF:000082">
    <property type="entry name" value="forkhead box protein B2"/>
    <property type="match status" value="1"/>
</dbReference>
<dbReference type="SMART" id="SM00339">
    <property type="entry name" value="FH"/>
    <property type="match status" value="1"/>
</dbReference>
<comment type="caution">
    <text evidence="10">The sequence shown here is derived from an EMBL/GenBank/DDBJ whole genome shotgun (WGS) entry which is preliminary data.</text>
</comment>
<feature type="DNA-binding region" description="Fork-head" evidence="7">
    <location>
        <begin position="13"/>
        <end position="107"/>
    </location>
</feature>
<dbReference type="GO" id="GO:0005634">
    <property type="term" value="C:nucleus"/>
    <property type="evidence" value="ECO:0007669"/>
    <property type="project" value="UniProtKB-SubCell"/>
</dbReference>
<sequence length="345" mass="37191">MPRPSRESYGDQKPPYSYISLTAMAIWSSPEKMLPLSDIYRFITERFPYYRRNTQRWQNSLRHNLSFNDCFIKIPRRPDRPGKGAYWALHPAALDMFENGSFLRRRKRFKLPKIEKDALEVGLASIQQASSNDPSRALLKSVSASHQAKQYAGASLHVPGKSFSIDSIMHGAVDTLPDAASAAAAALQALQHPAVPQPMLAHGNSFCSPPYAPSIPVAAPASSGYLHHHPPVCLQQQLSGGYSAGGYIVHPAAAAVYAAALATAGLLLPPFSKPPQALPSLVKPHPMIAPCPQQFALPGPPLPPAQRVMELEDSASPPPSTPLLDVVDNSTSSSSSDCLQLPGVL</sequence>
<comment type="subcellular location">
    <subcellularLocation>
        <location evidence="1 7">Nucleus</location>
    </subcellularLocation>
</comment>
<dbReference type="AlphaFoldDB" id="A0A2J7R3D4"/>
<evidence type="ECO:0000313" key="11">
    <source>
        <dbReference type="Proteomes" id="UP000235965"/>
    </source>
</evidence>
<organism evidence="10 11">
    <name type="scientific">Cryptotermes secundus</name>
    <dbReference type="NCBI Taxonomy" id="105785"/>
    <lineage>
        <taxon>Eukaryota</taxon>
        <taxon>Metazoa</taxon>
        <taxon>Ecdysozoa</taxon>
        <taxon>Arthropoda</taxon>
        <taxon>Hexapoda</taxon>
        <taxon>Insecta</taxon>
        <taxon>Pterygota</taxon>
        <taxon>Neoptera</taxon>
        <taxon>Polyneoptera</taxon>
        <taxon>Dictyoptera</taxon>
        <taxon>Blattodea</taxon>
        <taxon>Blattoidea</taxon>
        <taxon>Termitoidae</taxon>
        <taxon>Kalotermitidae</taxon>
        <taxon>Cryptotermitinae</taxon>
        <taxon>Cryptotermes</taxon>
    </lineage>
</organism>
<feature type="domain" description="Fork-head" evidence="9">
    <location>
        <begin position="13"/>
        <end position="107"/>
    </location>
</feature>
<dbReference type="PROSITE" id="PS00657">
    <property type="entry name" value="FORK_HEAD_1"/>
    <property type="match status" value="1"/>
</dbReference>
<evidence type="ECO:0000256" key="2">
    <source>
        <dbReference type="ARBA" id="ARBA00023015"/>
    </source>
</evidence>
<evidence type="ECO:0000256" key="4">
    <source>
        <dbReference type="ARBA" id="ARBA00023163"/>
    </source>
</evidence>
<gene>
    <name evidence="10" type="ORF">B7P43_G02568</name>
</gene>
<keyword evidence="11" id="KW-1185">Reference proteome</keyword>
<evidence type="ECO:0000256" key="5">
    <source>
        <dbReference type="ARBA" id="ARBA00023242"/>
    </source>
</evidence>
<dbReference type="Gene3D" id="1.10.10.10">
    <property type="entry name" value="Winged helix-like DNA-binding domain superfamily/Winged helix DNA-binding domain"/>
    <property type="match status" value="1"/>
</dbReference>
<dbReference type="PRINTS" id="PR00053">
    <property type="entry name" value="FORKHEAD"/>
</dbReference>
<dbReference type="InterPro" id="IPR036388">
    <property type="entry name" value="WH-like_DNA-bd_sf"/>
</dbReference>
<evidence type="ECO:0000259" key="9">
    <source>
        <dbReference type="PROSITE" id="PS50039"/>
    </source>
</evidence>
<evidence type="ECO:0000313" key="10">
    <source>
        <dbReference type="EMBL" id="PNF35336.1"/>
    </source>
</evidence>
<dbReference type="Pfam" id="PF00250">
    <property type="entry name" value="Forkhead"/>
    <property type="match status" value="1"/>
</dbReference>
<dbReference type="OrthoDB" id="5954824at2759"/>
<evidence type="ECO:0000256" key="1">
    <source>
        <dbReference type="ARBA" id="ARBA00004123"/>
    </source>
</evidence>
<dbReference type="PROSITE" id="PS00658">
    <property type="entry name" value="FORK_HEAD_2"/>
    <property type="match status" value="1"/>
</dbReference>
<evidence type="ECO:0000256" key="3">
    <source>
        <dbReference type="ARBA" id="ARBA00023125"/>
    </source>
</evidence>
<accession>A0A2J7R3D4</accession>
<dbReference type="InterPro" id="IPR030456">
    <property type="entry name" value="TF_fork_head_CS_2"/>
</dbReference>
<proteinExistence type="predicted"/>
<dbReference type="InterPro" id="IPR050211">
    <property type="entry name" value="FOX_domain-containing"/>
</dbReference>
<dbReference type="PANTHER" id="PTHR11829:SF377">
    <property type="entry name" value="FORK HEAD DOMAIN-CONTAINING PROTEIN FD4-RELATED"/>
    <property type="match status" value="1"/>
</dbReference>
<keyword evidence="4" id="KW-0804">Transcription</keyword>
<evidence type="ECO:0000256" key="7">
    <source>
        <dbReference type="PROSITE-ProRule" id="PRU00089"/>
    </source>
</evidence>
<keyword evidence="2" id="KW-0805">Transcription regulation</keyword>
<dbReference type="GO" id="GO:0000981">
    <property type="term" value="F:DNA-binding transcription factor activity, RNA polymerase II-specific"/>
    <property type="evidence" value="ECO:0007669"/>
    <property type="project" value="TreeGrafter"/>
</dbReference>
<dbReference type="EMBL" id="NEVH01007821">
    <property type="protein sequence ID" value="PNF35336.1"/>
    <property type="molecule type" value="Genomic_DNA"/>
</dbReference>
<comment type="function">
    <text evidence="6">Involved in development during embryogenesis.</text>
</comment>
<feature type="region of interest" description="Disordered" evidence="8">
    <location>
        <begin position="302"/>
        <end position="345"/>
    </location>
</feature>
<reference evidence="10 11" key="1">
    <citation type="submission" date="2017-12" db="EMBL/GenBank/DDBJ databases">
        <title>Hemimetabolous genomes reveal molecular basis of termite eusociality.</title>
        <authorList>
            <person name="Harrison M.C."/>
            <person name="Jongepier E."/>
            <person name="Robertson H.M."/>
            <person name="Arning N."/>
            <person name="Bitard-Feildel T."/>
            <person name="Chao H."/>
            <person name="Childers C.P."/>
            <person name="Dinh H."/>
            <person name="Doddapaneni H."/>
            <person name="Dugan S."/>
            <person name="Gowin J."/>
            <person name="Greiner C."/>
            <person name="Han Y."/>
            <person name="Hu H."/>
            <person name="Hughes D.S.T."/>
            <person name="Huylmans A.-K."/>
            <person name="Kemena C."/>
            <person name="Kremer L.P.M."/>
            <person name="Lee S.L."/>
            <person name="Lopez-Ezquerra A."/>
            <person name="Mallet L."/>
            <person name="Monroy-Kuhn J.M."/>
            <person name="Moser A."/>
            <person name="Murali S.C."/>
            <person name="Muzny D.M."/>
            <person name="Otani S."/>
            <person name="Piulachs M.-D."/>
            <person name="Poelchau M."/>
            <person name="Qu J."/>
            <person name="Schaub F."/>
            <person name="Wada-Katsumata A."/>
            <person name="Worley K.C."/>
            <person name="Xie Q."/>
            <person name="Ylla G."/>
            <person name="Poulsen M."/>
            <person name="Gibbs R.A."/>
            <person name="Schal C."/>
            <person name="Richards S."/>
            <person name="Belles X."/>
            <person name="Korb J."/>
            <person name="Bornberg-Bauer E."/>
        </authorList>
    </citation>
    <scope>NUCLEOTIDE SEQUENCE [LARGE SCALE GENOMIC DNA]</scope>
    <source>
        <tissue evidence="10">Whole body</tissue>
    </source>
</reference>
<dbReference type="GO" id="GO:0009653">
    <property type="term" value="P:anatomical structure morphogenesis"/>
    <property type="evidence" value="ECO:0007669"/>
    <property type="project" value="TreeGrafter"/>
</dbReference>
<protein>
    <recommendedName>
        <fullName evidence="9">Fork-head domain-containing protein</fullName>
    </recommendedName>
</protein>
<dbReference type="InterPro" id="IPR018122">
    <property type="entry name" value="TF_fork_head_CS_1"/>
</dbReference>
<dbReference type="PANTHER" id="PTHR11829">
    <property type="entry name" value="FORKHEAD BOX PROTEIN"/>
    <property type="match status" value="1"/>
</dbReference>
<dbReference type="InParanoid" id="A0A2J7R3D4"/>
<dbReference type="GO" id="GO:0030154">
    <property type="term" value="P:cell differentiation"/>
    <property type="evidence" value="ECO:0007669"/>
    <property type="project" value="TreeGrafter"/>
</dbReference>
<evidence type="ECO:0000256" key="8">
    <source>
        <dbReference type="SAM" id="MobiDB-lite"/>
    </source>
</evidence>